<dbReference type="AlphaFoldDB" id="A0A240ULU1"/>
<name>A0A240ULU1_9GAMM</name>
<evidence type="ECO:0000313" key="12">
    <source>
        <dbReference type="Proteomes" id="UP000194457"/>
    </source>
</evidence>
<evidence type="ECO:0000313" key="11">
    <source>
        <dbReference type="EMBL" id="ART62464.1"/>
    </source>
</evidence>
<accession>A0A240ULU1</accession>
<evidence type="ECO:0000256" key="8">
    <source>
        <dbReference type="ARBA" id="ARBA00024235"/>
    </source>
</evidence>
<dbReference type="EMBL" id="CP021358">
    <property type="protein sequence ID" value="ART62464.1"/>
    <property type="molecule type" value="Genomic_DNA"/>
</dbReference>
<keyword evidence="4 9" id="KW-1133">Transmembrane helix</keyword>
<dbReference type="GO" id="GO:0044877">
    <property type="term" value="F:protein-containing complex binding"/>
    <property type="evidence" value="ECO:0007669"/>
    <property type="project" value="InterPro"/>
</dbReference>
<evidence type="ECO:0000256" key="4">
    <source>
        <dbReference type="ARBA" id="ARBA00022989"/>
    </source>
</evidence>
<dbReference type="GO" id="GO:0005886">
    <property type="term" value="C:plasma membrane"/>
    <property type="evidence" value="ECO:0007669"/>
    <property type="project" value="UniProtKB-SubCell"/>
</dbReference>
<feature type="domain" description="Ancillary SecYEG translocon subunit/Cell division coordinator CpoB TPR" evidence="10">
    <location>
        <begin position="21"/>
        <end position="220"/>
    </location>
</feature>
<dbReference type="Proteomes" id="UP000194457">
    <property type="component" value="Chromosome"/>
</dbReference>
<gene>
    <name evidence="11" type="ORF">B9H00_04870</name>
</gene>
<evidence type="ECO:0000256" key="1">
    <source>
        <dbReference type="ARBA" id="ARBA00004401"/>
    </source>
</evidence>
<dbReference type="InterPro" id="IPR011990">
    <property type="entry name" value="TPR-like_helical_dom_sf"/>
</dbReference>
<keyword evidence="3 9" id="KW-0812">Transmembrane</keyword>
<dbReference type="PIRSF" id="PIRSF006170">
    <property type="entry name" value="YfgM"/>
    <property type="match status" value="1"/>
</dbReference>
<keyword evidence="6" id="KW-0143">Chaperone</keyword>
<comment type="subcellular location">
    <subcellularLocation>
        <location evidence="1">Cell membrane</location>
        <topology evidence="1">Single-pass type II membrane protein</topology>
    </subcellularLocation>
</comment>
<proteinExistence type="inferred from homology"/>
<keyword evidence="12" id="KW-1185">Reference proteome</keyword>
<dbReference type="KEGG" id="kma:B9H00_04870"/>
<evidence type="ECO:0000256" key="7">
    <source>
        <dbReference type="ARBA" id="ARBA00024197"/>
    </source>
</evidence>
<evidence type="ECO:0000256" key="9">
    <source>
        <dbReference type="SAM" id="Phobius"/>
    </source>
</evidence>
<evidence type="ECO:0000256" key="2">
    <source>
        <dbReference type="ARBA" id="ARBA00022475"/>
    </source>
</evidence>
<comment type="similarity">
    <text evidence="7">Belongs to the YfgM family.</text>
</comment>
<protein>
    <recommendedName>
        <fullName evidence="8">Ancillary SecYEG translocon subunit</fullName>
    </recommendedName>
</protein>
<evidence type="ECO:0000256" key="3">
    <source>
        <dbReference type="ARBA" id="ARBA00022692"/>
    </source>
</evidence>
<dbReference type="InterPro" id="IPR018704">
    <property type="entry name" value="SecYEG/CpoB_TPR"/>
</dbReference>
<dbReference type="PANTHER" id="PTHR38035:SF1">
    <property type="entry name" value="ANCILLARY SECYEG TRANSLOCON SUBUNIT"/>
    <property type="match status" value="1"/>
</dbReference>
<keyword evidence="5 9" id="KW-0472">Membrane</keyword>
<evidence type="ECO:0000259" key="10">
    <source>
        <dbReference type="Pfam" id="PF09976"/>
    </source>
</evidence>
<feature type="transmembrane region" description="Helical" evidence="9">
    <location>
        <begin position="31"/>
        <end position="48"/>
    </location>
</feature>
<dbReference type="Gene3D" id="1.25.40.10">
    <property type="entry name" value="Tetratricopeptide repeat domain"/>
    <property type="match status" value="1"/>
</dbReference>
<dbReference type="Pfam" id="PF09976">
    <property type="entry name" value="TPR_21"/>
    <property type="match status" value="1"/>
</dbReference>
<dbReference type="SUPFAM" id="SSF48452">
    <property type="entry name" value="TPR-like"/>
    <property type="match status" value="1"/>
</dbReference>
<dbReference type="PANTHER" id="PTHR38035">
    <property type="entry name" value="UPF0070 PROTEIN YFGM"/>
    <property type="match status" value="1"/>
</dbReference>
<sequence>MPHVADQLNIHEEDDQLAAAKRLWHNYAKPILGGIIIAAVGLFAWHWWQDHQQSQSEAASLQYQQLIQLTSQDSLDDSGRQAAQSIIDAIRDQHGDTLYADLAGMIQARLAVDANDLPAAERALNDVRKSSDRDEIRALAGLELARVQLGQDNAEEALGTLESLQLPEAMSARGAEIRGDIELALGNTDEARSAWQNAVNLAREHDQQLSGIQLKLDDLAPQEAS</sequence>
<dbReference type="InterPro" id="IPR026039">
    <property type="entry name" value="YfgM"/>
</dbReference>
<organism evidence="11 12">
    <name type="scientific">Kushneria marisflavi</name>
    <dbReference type="NCBI Taxonomy" id="157779"/>
    <lineage>
        <taxon>Bacteria</taxon>
        <taxon>Pseudomonadati</taxon>
        <taxon>Pseudomonadota</taxon>
        <taxon>Gammaproteobacteria</taxon>
        <taxon>Oceanospirillales</taxon>
        <taxon>Halomonadaceae</taxon>
        <taxon>Kushneria</taxon>
    </lineage>
</organism>
<evidence type="ECO:0000256" key="6">
    <source>
        <dbReference type="ARBA" id="ARBA00023186"/>
    </source>
</evidence>
<keyword evidence="2" id="KW-1003">Cell membrane</keyword>
<evidence type="ECO:0000256" key="5">
    <source>
        <dbReference type="ARBA" id="ARBA00023136"/>
    </source>
</evidence>
<reference evidence="11 12" key="1">
    <citation type="submission" date="2017-05" db="EMBL/GenBank/DDBJ databases">
        <authorList>
            <person name="Song R."/>
            <person name="Chenine A.L."/>
            <person name="Ruprecht R.M."/>
        </authorList>
    </citation>
    <scope>NUCLEOTIDE SEQUENCE [LARGE SCALE GENOMIC DNA]</scope>
    <source>
        <strain evidence="11">SW32</strain>
    </source>
</reference>